<keyword evidence="13" id="KW-0998">Cell outer membrane</keyword>
<dbReference type="GO" id="GO:0046930">
    <property type="term" value="C:pore complex"/>
    <property type="evidence" value="ECO:0007669"/>
    <property type="project" value="UniProtKB-KW"/>
</dbReference>
<dbReference type="GO" id="GO:0006811">
    <property type="term" value="P:monoatomic ion transport"/>
    <property type="evidence" value="ECO:0007669"/>
    <property type="project" value="UniProtKB-KW"/>
</dbReference>
<dbReference type="AlphaFoldDB" id="A0A1F7F1C5"/>
<dbReference type="Gene3D" id="3.30.1950.10">
    <property type="entry name" value="wza like domain"/>
    <property type="match status" value="1"/>
</dbReference>
<keyword evidence="5" id="KW-0762">Sugar transport</keyword>
<evidence type="ECO:0000259" key="16">
    <source>
        <dbReference type="Pfam" id="PF02563"/>
    </source>
</evidence>
<evidence type="ECO:0000256" key="10">
    <source>
        <dbReference type="ARBA" id="ARBA00023114"/>
    </source>
</evidence>
<comment type="subcellular location">
    <subcellularLocation>
        <location evidence="1">Cell outer membrane</location>
        <topology evidence="1">Multi-pass membrane protein</topology>
    </subcellularLocation>
</comment>
<protein>
    <recommendedName>
        <fullName evidence="20">Soluble ligand binding domain-containing protein</fullName>
    </recommendedName>
</protein>
<keyword evidence="6 15" id="KW-0812">Transmembrane</keyword>
<organism evidence="18 19">
    <name type="scientific">Candidatus Raymondbacteria bacterium RIFOXYD12_FULL_49_13</name>
    <dbReference type="NCBI Taxonomy" id="1817890"/>
    <lineage>
        <taxon>Bacteria</taxon>
        <taxon>Raymondiibacteriota</taxon>
    </lineage>
</organism>
<dbReference type="InterPro" id="IPR003715">
    <property type="entry name" value="Poly_export_N"/>
</dbReference>
<comment type="similarity">
    <text evidence="2">Belongs to the BexD/CtrA/VexA family.</text>
</comment>
<evidence type="ECO:0000256" key="2">
    <source>
        <dbReference type="ARBA" id="ARBA00009450"/>
    </source>
</evidence>
<feature type="transmembrane region" description="Helical" evidence="15">
    <location>
        <begin position="6"/>
        <end position="25"/>
    </location>
</feature>
<proteinExistence type="inferred from homology"/>
<dbReference type="GO" id="GO:0009279">
    <property type="term" value="C:cell outer membrane"/>
    <property type="evidence" value="ECO:0007669"/>
    <property type="project" value="UniProtKB-SubCell"/>
</dbReference>
<keyword evidence="10" id="KW-0626">Porin</keyword>
<evidence type="ECO:0000256" key="15">
    <source>
        <dbReference type="SAM" id="Phobius"/>
    </source>
</evidence>
<keyword evidence="11 15" id="KW-0472">Membrane</keyword>
<accession>A0A1F7F1C5</accession>
<evidence type="ECO:0000256" key="12">
    <source>
        <dbReference type="ARBA" id="ARBA00023139"/>
    </source>
</evidence>
<dbReference type="Pfam" id="PF22461">
    <property type="entry name" value="SLBB_2"/>
    <property type="match status" value="1"/>
</dbReference>
<reference evidence="18 19" key="1">
    <citation type="journal article" date="2016" name="Nat. Commun.">
        <title>Thousands of microbial genomes shed light on interconnected biogeochemical processes in an aquifer system.</title>
        <authorList>
            <person name="Anantharaman K."/>
            <person name="Brown C.T."/>
            <person name="Hug L.A."/>
            <person name="Sharon I."/>
            <person name="Castelle C.J."/>
            <person name="Probst A.J."/>
            <person name="Thomas B.C."/>
            <person name="Singh A."/>
            <person name="Wilkins M.J."/>
            <person name="Karaoz U."/>
            <person name="Brodie E.L."/>
            <person name="Williams K.H."/>
            <person name="Hubbard S.S."/>
            <person name="Banfield J.F."/>
        </authorList>
    </citation>
    <scope>NUCLEOTIDE SEQUENCE [LARGE SCALE GENOMIC DNA]</scope>
</reference>
<evidence type="ECO:0000256" key="11">
    <source>
        <dbReference type="ARBA" id="ARBA00023136"/>
    </source>
</evidence>
<dbReference type="PANTHER" id="PTHR33619">
    <property type="entry name" value="POLYSACCHARIDE EXPORT PROTEIN GFCE-RELATED"/>
    <property type="match status" value="1"/>
</dbReference>
<dbReference type="Gene3D" id="3.10.560.10">
    <property type="entry name" value="Outer membrane lipoprotein wza domain like"/>
    <property type="match status" value="1"/>
</dbReference>
<dbReference type="GO" id="GO:0015159">
    <property type="term" value="F:polysaccharide transmembrane transporter activity"/>
    <property type="evidence" value="ECO:0007669"/>
    <property type="project" value="InterPro"/>
</dbReference>
<evidence type="ECO:0000256" key="8">
    <source>
        <dbReference type="ARBA" id="ARBA00023047"/>
    </source>
</evidence>
<feature type="transmembrane region" description="Helical" evidence="15">
    <location>
        <begin position="192"/>
        <end position="213"/>
    </location>
</feature>
<dbReference type="EMBL" id="MFYX01000146">
    <property type="protein sequence ID" value="OGK00459.1"/>
    <property type="molecule type" value="Genomic_DNA"/>
</dbReference>
<dbReference type="InterPro" id="IPR049712">
    <property type="entry name" value="Poly_export"/>
</dbReference>
<evidence type="ECO:0000313" key="19">
    <source>
        <dbReference type="Proteomes" id="UP000179243"/>
    </source>
</evidence>
<evidence type="ECO:0000256" key="13">
    <source>
        <dbReference type="ARBA" id="ARBA00023237"/>
    </source>
</evidence>
<keyword evidence="3" id="KW-0813">Transport</keyword>
<evidence type="ECO:0000256" key="9">
    <source>
        <dbReference type="ARBA" id="ARBA00023065"/>
    </source>
</evidence>
<name>A0A1F7F1C5_UNCRA</name>
<evidence type="ECO:0000313" key="18">
    <source>
        <dbReference type="EMBL" id="OGK00459.1"/>
    </source>
</evidence>
<gene>
    <name evidence="18" type="ORF">A2519_10650</name>
</gene>
<evidence type="ECO:0000256" key="14">
    <source>
        <dbReference type="ARBA" id="ARBA00023288"/>
    </source>
</evidence>
<evidence type="ECO:0000256" key="6">
    <source>
        <dbReference type="ARBA" id="ARBA00022692"/>
    </source>
</evidence>
<keyword evidence="8" id="KW-0625">Polysaccharide transport</keyword>
<evidence type="ECO:0000256" key="4">
    <source>
        <dbReference type="ARBA" id="ARBA00022452"/>
    </source>
</evidence>
<evidence type="ECO:0000256" key="3">
    <source>
        <dbReference type="ARBA" id="ARBA00022448"/>
    </source>
</evidence>
<evidence type="ECO:0008006" key="20">
    <source>
        <dbReference type="Google" id="ProtNLM"/>
    </source>
</evidence>
<feature type="domain" description="Polysaccharide export protein N-terminal" evidence="16">
    <location>
        <begin position="27"/>
        <end position="99"/>
    </location>
</feature>
<dbReference type="GO" id="GO:0015288">
    <property type="term" value="F:porin activity"/>
    <property type="evidence" value="ECO:0007669"/>
    <property type="project" value="UniProtKB-KW"/>
</dbReference>
<keyword evidence="12" id="KW-0564">Palmitate</keyword>
<dbReference type="PANTHER" id="PTHR33619:SF3">
    <property type="entry name" value="POLYSACCHARIDE EXPORT PROTEIN GFCE-RELATED"/>
    <property type="match status" value="1"/>
</dbReference>
<keyword evidence="9" id="KW-0406">Ion transport</keyword>
<keyword evidence="15" id="KW-1133">Transmembrane helix</keyword>
<keyword evidence="14" id="KW-0449">Lipoprotein</keyword>
<comment type="caution">
    <text evidence="18">The sequence shown here is derived from an EMBL/GenBank/DDBJ whole genome shotgun (WGS) entry which is preliminary data.</text>
</comment>
<evidence type="ECO:0000259" key="17">
    <source>
        <dbReference type="Pfam" id="PF22461"/>
    </source>
</evidence>
<keyword evidence="7" id="KW-0732">Signal</keyword>
<dbReference type="InterPro" id="IPR054765">
    <property type="entry name" value="SLBB_dom"/>
</dbReference>
<dbReference type="Pfam" id="PF02563">
    <property type="entry name" value="Poly_export"/>
    <property type="match status" value="1"/>
</dbReference>
<evidence type="ECO:0000256" key="7">
    <source>
        <dbReference type="ARBA" id="ARBA00022729"/>
    </source>
</evidence>
<evidence type="ECO:0000256" key="1">
    <source>
        <dbReference type="ARBA" id="ARBA00004571"/>
    </source>
</evidence>
<evidence type="ECO:0000256" key="5">
    <source>
        <dbReference type="ARBA" id="ARBA00022597"/>
    </source>
</evidence>
<sequence>MRNDLIVLYLTIFLVGVLSTLAFGARKSEYILRAGDVIEIKVVDHDEFSQKTRIRPDGMINYPVIGEVEVGGLTTEQLVKIMEEKLAPYVNNVVVSITIDQYFSNKIFILGDVARSGEVQIYEPIDVLKALAASGGLRNPKTKNIKIIRSNGDITNIDLRVMLDKKGATTEETYLLYPGDTMFVPENPTIPWGFISMIIGLVSSTIGLTLLIINLST</sequence>
<feature type="domain" description="SLBB" evidence="17">
    <location>
        <begin position="106"/>
        <end position="184"/>
    </location>
</feature>
<keyword evidence="4" id="KW-1134">Transmembrane beta strand</keyword>
<dbReference type="Proteomes" id="UP000179243">
    <property type="component" value="Unassembled WGS sequence"/>
</dbReference>